<protein>
    <recommendedName>
        <fullName evidence="3">Acyl-CoA oxidase</fullName>
    </recommendedName>
</protein>
<dbReference type="Gene3D" id="1.20.140.10">
    <property type="entry name" value="Butyryl-CoA Dehydrogenase, subunit A, domain 3"/>
    <property type="match status" value="1"/>
</dbReference>
<dbReference type="GO" id="GO:0003997">
    <property type="term" value="F:acyl-CoA oxidase activity"/>
    <property type="evidence" value="ECO:0007669"/>
    <property type="project" value="InterPro"/>
</dbReference>
<dbReference type="InterPro" id="IPR036250">
    <property type="entry name" value="AcylCo_DH-like_C"/>
</dbReference>
<dbReference type="Proteomes" id="UP000541558">
    <property type="component" value="Unassembled WGS sequence"/>
</dbReference>
<dbReference type="EMBL" id="JAACJK010000007">
    <property type="protein sequence ID" value="KAF5339568.1"/>
    <property type="molecule type" value="Genomic_DNA"/>
</dbReference>
<dbReference type="PANTHER" id="PTHR10909">
    <property type="entry name" value="ELECTRON TRANSPORT OXIDOREDUCTASE"/>
    <property type="match status" value="1"/>
</dbReference>
<dbReference type="GO" id="GO:0071949">
    <property type="term" value="F:FAD binding"/>
    <property type="evidence" value="ECO:0007669"/>
    <property type="project" value="InterPro"/>
</dbReference>
<dbReference type="GO" id="GO:0033540">
    <property type="term" value="P:fatty acid beta-oxidation using acyl-CoA oxidase"/>
    <property type="evidence" value="ECO:0007669"/>
    <property type="project" value="TreeGrafter"/>
</dbReference>
<dbReference type="SUPFAM" id="SSF47203">
    <property type="entry name" value="Acyl-CoA dehydrogenase C-terminal domain-like"/>
    <property type="match status" value="1"/>
</dbReference>
<evidence type="ECO:0000313" key="2">
    <source>
        <dbReference type="Proteomes" id="UP000541558"/>
    </source>
</evidence>
<proteinExistence type="predicted"/>
<sequence>MVNALYRHPLFLQRAELLTPDERVSLSYQRAKLMMQTYRLTARDVQFCSPKYWEMMMDPICAWDVAMFTMLAAHVGLTIGTLSRHLKRRPDFRPLVDRLLRFDTVGIYLLTERGHGLDAFNIETTATKTTDGFILNTPREEAAKFMPASTPLFGVEKVALVMARLIVDNEDRGCRFFIVPICNETEMYRGVTSTRLPPRSGTCPLDFSITSFDHVFLPPTALVAADVYDLSTPVRQLESWWDEIWRIQLGTLSVPAPWVSATKAVAYIGGQYSSWRCILGKHNKPTPILTFRTQQWAVAHATSVGMVLDNWYPLVVKEAIGQNDPRMRHALSVVVKTTICRHFQRCVSEVAERCGAQGTFDQNYMARIANDGKGVIIAEGDILTLCIRLFSEMVQGQYHLPIPDSSDSLLAAHANSLLNENIALFRSLGCTHRSEAFNSVILPQSQPVIEAIGHALAYSAGVKAGLPQPILDVYQCAVVRQDSAWYSEDGHLSRMRQRLQEDAALTAFLPGLSSYMTQLNVEDYVTAPIVSDAAWKAYLPELPSYTGGADYSWDDAPPIHAML</sequence>
<name>A0A8H5FKC0_9AGAR</name>
<gene>
    <name evidence="1" type="ORF">D9611_011500</name>
</gene>
<dbReference type="OrthoDB" id="538336at2759"/>
<dbReference type="AlphaFoldDB" id="A0A8H5FKC0"/>
<dbReference type="InterPro" id="IPR009100">
    <property type="entry name" value="AcylCoA_DH/oxidase_NM_dom_sf"/>
</dbReference>
<dbReference type="Gene3D" id="2.40.110.10">
    <property type="entry name" value="Butyryl-CoA Dehydrogenase, subunit A, domain 2"/>
    <property type="match status" value="1"/>
</dbReference>
<accession>A0A8H5FKC0</accession>
<dbReference type="InterPro" id="IPR012258">
    <property type="entry name" value="Acyl-CoA_oxidase"/>
</dbReference>
<comment type="caution">
    <text evidence="1">The sequence shown here is derived from an EMBL/GenBank/DDBJ whole genome shotgun (WGS) entry which is preliminary data.</text>
</comment>
<dbReference type="SUPFAM" id="SSF56645">
    <property type="entry name" value="Acyl-CoA dehydrogenase NM domain-like"/>
    <property type="match status" value="1"/>
</dbReference>
<evidence type="ECO:0008006" key="3">
    <source>
        <dbReference type="Google" id="ProtNLM"/>
    </source>
</evidence>
<dbReference type="InterPro" id="IPR046373">
    <property type="entry name" value="Acyl-CoA_Oxase/DH_mid-dom_sf"/>
</dbReference>
<dbReference type="PANTHER" id="PTHR10909:SF382">
    <property type="entry name" value="ACYL-COENZYME A OXIDASE"/>
    <property type="match status" value="1"/>
</dbReference>
<organism evidence="1 2">
    <name type="scientific">Ephemerocybe angulata</name>
    <dbReference type="NCBI Taxonomy" id="980116"/>
    <lineage>
        <taxon>Eukaryota</taxon>
        <taxon>Fungi</taxon>
        <taxon>Dikarya</taxon>
        <taxon>Basidiomycota</taxon>
        <taxon>Agaricomycotina</taxon>
        <taxon>Agaricomycetes</taxon>
        <taxon>Agaricomycetidae</taxon>
        <taxon>Agaricales</taxon>
        <taxon>Agaricineae</taxon>
        <taxon>Psathyrellaceae</taxon>
        <taxon>Ephemerocybe</taxon>
    </lineage>
</organism>
<keyword evidence="2" id="KW-1185">Reference proteome</keyword>
<reference evidence="1 2" key="1">
    <citation type="journal article" date="2020" name="ISME J.">
        <title>Uncovering the hidden diversity of litter-decomposition mechanisms in mushroom-forming fungi.</title>
        <authorList>
            <person name="Floudas D."/>
            <person name="Bentzer J."/>
            <person name="Ahren D."/>
            <person name="Johansson T."/>
            <person name="Persson P."/>
            <person name="Tunlid A."/>
        </authorList>
    </citation>
    <scope>NUCLEOTIDE SEQUENCE [LARGE SCALE GENOMIC DNA]</scope>
    <source>
        <strain evidence="1 2">CBS 175.51</strain>
    </source>
</reference>
<evidence type="ECO:0000313" key="1">
    <source>
        <dbReference type="EMBL" id="KAF5339568.1"/>
    </source>
</evidence>
<dbReference type="GO" id="GO:0005504">
    <property type="term" value="F:fatty acid binding"/>
    <property type="evidence" value="ECO:0007669"/>
    <property type="project" value="TreeGrafter"/>
</dbReference>
<dbReference type="GO" id="GO:0005777">
    <property type="term" value="C:peroxisome"/>
    <property type="evidence" value="ECO:0007669"/>
    <property type="project" value="InterPro"/>
</dbReference>
<dbReference type="GO" id="GO:0055088">
    <property type="term" value="P:lipid homeostasis"/>
    <property type="evidence" value="ECO:0007669"/>
    <property type="project" value="TreeGrafter"/>
</dbReference>